<feature type="binding site" evidence="10">
    <location>
        <begin position="178"/>
        <end position="180"/>
    </location>
    <ligand>
        <name>substrate</name>
    </ligand>
</feature>
<comment type="pathway">
    <text evidence="10">Carbohydrate degradation.</text>
</comment>
<dbReference type="PANTHER" id="PTHR11749">
    <property type="entry name" value="RIBULOSE-5-PHOSPHATE-3-EPIMERASE"/>
    <property type="match status" value="1"/>
</dbReference>
<evidence type="ECO:0000256" key="10">
    <source>
        <dbReference type="HAMAP-Rule" id="MF_02227"/>
    </source>
</evidence>
<evidence type="ECO:0000313" key="16">
    <source>
        <dbReference type="Proteomes" id="UP000295497"/>
    </source>
</evidence>
<evidence type="ECO:0000256" key="3">
    <source>
        <dbReference type="ARBA" id="ARBA00001941"/>
    </source>
</evidence>
<feature type="binding site" evidence="10 13">
    <location>
        <position position="36"/>
    </location>
    <ligand>
        <name>a divalent metal cation</name>
        <dbReference type="ChEBI" id="CHEBI:60240"/>
    </ligand>
</feature>
<feature type="binding site" evidence="10 14">
    <location>
        <position position="69"/>
    </location>
    <ligand>
        <name>substrate</name>
    </ligand>
</feature>
<dbReference type="NCBIfam" id="TIGR01163">
    <property type="entry name" value="rpe"/>
    <property type="match status" value="1"/>
</dbReference>
<gene>
    <name evidence="10 15" type="primary">rpe</name>
    <name evidence="15" type="ORF">SOCE836_098380</name>
</gene>
<dbReference type="InterPro" id="IPR011060">
    <property type="entry name" value="RibuloseP-bd_barrel"/>
</dbReference>
<dbReference type="AlphaFoldDB" id="A0A4P2R3H9"/>
<organism evidence="15 16">
    <name type="scientific">Sorangium cellulosum</name>
    <name type="common">Polyangium cellulosum</name>
    <dbReference type="NCBI Taxonomy" id="56"/>
    <lineage>
        <taxon>Bacteria</taxon>
        <taxon>Pseudomonadati</taxon>
        <taxon>Myxococcota</taxon>
        <taxon>Polyangia</taxon>
        <taxon>Polyangiales</taxon>
        <taxon>Polyangiaceae</taxon>
        <taxon>Sorangium</taxon>
    </lineage>
</organism>
<evidence type="ECO:0000256" key="12">
    <source>
        <dbReference type="PIRSR" id="PIRSR001461-1"/>
    </source>
</evidence>
<dbReference type="InterPro" id="IPR000056">
    <property type="entry name" value="Ribul_P_3_epim-like"/>
</dbReference>
<evidence type="ECO:0000256" key="7">
    <source>
        <dbReference type="ARBA" id="ARBA00013188"/>
    </source>
</evidence>
<feature type="binding site" evidence="10 13">
    <location>
        <position position="178"/>
    </location>
    <ligand>
        <name>a divalent metal cation</name>
        <dbReference type="ChEBI" id="CHEBI:60240"/>
    </ligand>
</feature>
<evidence type="ECO:0000256" key="13">
    <source>
        <dbReference type="PIRSR" id="PIRSR001461-2"/>
    </source>
</evidence>
<dbReference type="CDD" id="cd00429">
    <property type="entry name" value="RPE"/>
    <property type="match status" value="1"/>
</dbReference>
<dbReference type="RefSeq" id="WP_129580210.1">
    <property type="nucleotide sequence ID" value="NZ_CP012672.1"/>
</dbReference>
<dbReference type="HAMAP" id="MF_02227">
    <property type="entry name" value="RPE"/>
    <property type="match status" value="1"/>
</dbReference>
<keyword evidence="10 11" id="KW-0119">Carbohydrate metabolism</keyword>
<comment type="similarity">
    <text evidence="6 10 11">Belongs to the ribulose-phosphate 3-epimerase family.</text>
</comment>
<evidence type="ECO:0000313" key="15">
    <source>
        <dbReference type="EMBL" id="AUX37609.1"/>
    </source>
</evidence>
<feature type="binding site" evidence="10 14">
    <location>
        <position position="11"/>
    </location>
    <ligand>
        <name>substrate</name>
    </ligand>
</feature>
<evidence type="ECO:0000256" key="2">
    <source>
        <dbReference type="ARBA" id="ARBA00001936"/>
    </source>
</evidence>
<dbReference type="Gene3D" id="3.20.20.70">
    <property type="entry name" value="Aldolase class I"/>
    <property type="match status" value="1"/>
</dbReference>
<comment type="cofactor">
    <cofactor evidence="5">
        <name>Fe(2+)</name>
        <dbReference type="ChEBI" id="CHEBI:29033"/>
    </cofactor>
</comment>
<dbReference type="PIRSF" id="PIRSF001461">
    <property type="entry name" value="RPE"/>
    <property type="match status" value="1"/>
</dbReference>
<dbReference type="EMBL" id="CP012672">
    <property type="protein sequence ID" value="AUX37609.1"/>
    <property type="molecule type" value="Genomic_DNA"/>
</dbReference>
<keyword evidence="9 10" id="KW-0413">Isomerase</keyword>
<dbReference type="InterPro" id="IPR013785">
    <property type="entry name" value="Aldolase_TIM"/>
</dbReference>
<feature type="binding site" evidence="10 13">
    <location>
        <position position="69"/>
    </location>
    <ligand>
        <name>a divalent metal cation</name>
        <dbReference type="ChEBI" id="CHEBI:60240"/>
    </ligand>
</feature>
<dbReference type="GO" id="GO:0005737">
    <property type="term" value="C:cytoplasm"/>
    <property type="evidence" value="ECO:0007669"/>
    <property type="project" value="UniProtKB-ARBA"/>
</dbReference>
<comment type="cofactor">
    <cofactor evidence="3">
        <name>Co(2+)</name>
        <dbReference type="ChEBI" id="CHEBI:48828"/>
    </cofactor>
</comment>
<keyword evidence="8 10" id="KW-0479">Metal-binding</keyword>
<dbReference type="NCBIfam" id="NF004076">
    <property type="entry name" value="PRK05581.1-4"/>
    <property type="match status" value="1"/>
</dbReference>
<accession>A0A4P2R3H9</accession>
<comment type="cofactor">
    <cofactor evidence="4">
        <name>Zn(2+)</name>
        <dbReference type="ChEBI" id="CHEBI:29105"/>
    </cofactor>
</comment>
<dbReference type="Proteomes" id="UP000295497">
    <property type="component" value="Chromosome"/>
</dbReference>
<protein>
    <recommendedName>
        <fullName evidence="7 10">Ribulose-phosphate 3-epimerase</fullName>
        <ecNumber evidence="7 10">5.1.3.1</ecNumber>
    </recommendedName>
</protein>
<dbReference type="GO" id="GO:0004750">
    <property type="term" value="F:D-ribulose-phosphate 3-epimerase activity"/>
    <property type="evidence" value="ECO:0007669"/>
    <property type="project" value="UniProtKB-UniRule"/>
</dbReference>
<evidence type="ECO:0000256" key="11">
    <source>
        <dbReference type="PIRNR" id="PIRNR001461"/>
    </source>
</evidence>
<feature type="active site" description="Proton acceptor" evidence="10 12">
    <location>
        <position position="38"/>
    </location>
</feature>
<comment type="function">
    <text evidence="10">Catalyzes the reversible epimerization of D-ribulose 5-phosphate to D-xylulose 5-phosphate.</text>
</comment>
<comment type="cofactor">
    <cofactor evidence="10 13">
        <name>a divalent metal cation</name>
        <dbReference type="ChEBI" id="CHEBI:60240"/>
    </cofactor>
    <text evidence="10 13">Binds 1 divalent metal cation per subunit.</text>
</comment>
<dbReference type="Pfam" id="PF00834">
    <property type="entry name" value="Ribul_P_3_epim"/>
    <property type="match status" value="1"/>
</dbReference>
<evidence type="ECO:0000256" key="8">
    <source>
        <dbReference type="ARBA" id="ARBA00022723"/>
    </source>
</evidence>
<sequence length="237" mass="25131">MRHDKIIVAPSILSADFGRLAEEVRAAEAAGADWIHVDVMDGRFVPNITIGPLVVRAVRAATRLPLDVHLMIVEPERYVDEFAAAGADRISVHVEASPHLHRTVHQIREAGARPGVVLNPHTPEESIRHVLPDLDLVLVMSVNPGFGGQRFIPGALSKLRSLRQAIDQAGLDITLEVDGGIAPSTSGQVVAAGARALVAGSAVFGAAAPGEELSFDARVARYAEAIRALRAPAAEQL</sequence>
<evidence type="ECO:0000256" key="9">
    <source>
        <dbReference type="ARBA" id="ARBA00023235"/>
    </source>
</evidence>
<evidence type="ECO:0000256" key="1">
    <source>
        <dbReference type="ARBA" id="ARBA00001782"/>
    </source>
</evidence>
<keyword evidence="13" id="KW-0862">Zinc</keyword>
<dbReference type="GO" id="GO:0046872">
    <property type="term" value="F:metal ion binding"/>
    <property type="evidence" value="ECO:0007669"/>
    <property type="project" value="UniProtKB-UniRule"/>
</dbReference>
<dbReference type="GO" id="GO:0006098">
    <property type="term" value="P:pentose-phosphate shunt"/>
    <property type="evidence" value="ECO:0007669"/>
    <property type="project" value="UniProtKB-UniRule"/>
</dbReference>
<comment type="cofactor">
    <cofactor evidence="2">
        <name>Mn(2+)</name>
        <dbReference type="ChEBI" id="CHEBI:29035"/>
    </cofactor>
</comment>
<proteinExistence type="inferred from homology"/>
<evidence type="ECO:0000256" key="6">
    <source>
        <dbReference type="ARBA" id="ARBA00009541"/>
    </source>
</evidence>
<keyword evidence="13" id="KW-0464">Manganese</keyword>
<dbReference type="PROSITE" id="PS01086">
    <property type="entry name" value="RIBUL_P_3_EPIMER_2"/>
    <property type="match status" value="1"/>
</dbReference>
<name>A0A4P2R3H9_SORCE</name>
<dbReference type="EC" id="5.1.3.1" evidence="7 10"/>
<dbReference type="SUPFAM" id="SSF51366">
    <property type="entry name" value="Ribulose-phoshate binding barrel"/>
    <property type="match status" value="1"/>
</dbReference>
<feature type="binding site" evidence="10 14">
    <location>
        <begin position="145"/>
        <end position="148"/>
    </location>
    <ligand>
        <name>substrate</name>
    </ligand>
</feature>
<dbReference type="GO" id="GO:0019323">
    <property type="term" value="P:pentose catabolic process"/>
    <property type="evidence" value="ECO:0007669"/>
    <property type="project" value="UniProtKB-UniRule"/>
</dbReference>
<reference evidence="15 16" key="1">
    <citation type="submission" date="2015-09" db="EMBL/GenBank/DDBJ databases">
        <title>Sorangium comparison.</title>
        <authorList>
            <person name="Zaburannyi N."/>
            <person name="Bunk B."/>
            <person name="Overmann J."/>
            <person name="Mueller R."/>
        </authorList>
    </citation>
    <scope>NUCLEOTIDE SEQUENCE [LARGE SCALE GENOMIC DNA]</scope>
    <source>
        <strain evidence="15 16">So ce836</strain>
    </source>
</reference>
<feature type="active site" description="Proton donor" evidence="10 12">
    <location>
        <position position="178"/>
    </location>
</feature>
<evidence type="ECO:0000256" key="4">
    <source>
        <dbReference type="ARBA" id="ARBA00001947"/>
    </source>
</evidence>
<evidence type="ECO:0000256" key="14">
    <source>
        <dbReference type="PIRSR" id="PIRSR001461-3"/>
    </source>
</evidence>
<dbReference type="FunFam" id="3.20.20.70:FF:000004">
    <property type="entry name" value="Ribulose-phosphate 3-epimerase"/>
    <property type="match status" value="1"/>
</dbReference>
<feature type="binding site" evidence="10 13">
    <location>
        <position position="38"/>
    </location>
    <ligand>
        <name>a divalent metal cation</name>
        <dbReference type="ChEBI" id="CHEBI:60240"/>
    </ligand>
</feature>
<comment type="catalytic activity">
    <reaction evidence="1 10 11">
        <text>D-ribulose 5-phosphate = D-xylulose 5-phosphate</text>
        <dbReference type="Rhea" id="RHEA:13677"/>
        <dbReference type="ChEBI" id="CHEBI:57737"/>
        <dbReference type="ChEBI" id="CHEBI:58121"/>
        <dbReference type="EC" id="5.1.3.1"/>
    </reaction>
</comment>
<feature type="binding site" evidence="10 14">
    <location>
        <begin position="200"/>
        <end position="201"/>
    </location>
    <ligand>
        <name>substrate</name>
    </ligand>
</feature>
<dbReference type="PROSITE" id="PS01085">
    <property type="entry name" value="RIBUL_P_3_EPIMER_1"/>
    <property type="match status" value="1"/>
</dbReference>
<feature type="binding site" evidence="14">
    <location>
        <position position="180"/>
    </location>
    <ligand>
        <name>substrate</name>
    </ligand>
</feature>
<keyword evidence="13" id="KW-0170">Cobalt</keyword>
<dbReference type="InterPro" id="IPR026019">
    <property type="entry name" value="Ribul_P_3_epim"/>
</dbReference>
<evidence type="ECO:0000256" key="5">
    <source>
        <dbReference type="ARBA" id="ARBA00001954"/>
    </source>
</evidence>